<protein>
    <submittedName>
        <fullName evidence="1">Uncharacterized protein</fullName>
    </submittedName>
</protein>
<dbReference type="EMBL" id="VSSQ01084317">
    <property type="protein sequence ID" value="MPN32355.1"/>
    <property type="molecule type" value="Genomic_DNA"/>
</dbReference>
<dbReference type="InterPro" id="IPR008991">
    <property type="entry name" value="Translation_prot_SH3-like_sf"/>
</dbReference>
<name>A0A645GZX2_9ZZZZ</name>
<evidence type="ECO:0000313" key="1">
    <source>
        <dbReference type="EMBL" id="MPN32355.1"/>
    </source>
</evidence>
<dbReference type="SUPFAM" id="SSF50104">
    <property type="entry name" value="Translation proteins SH3-like domain"/>
    <property type="match status" value="1"/>
</dbReference>
<dbReference type="GO" id="GO:0006354">
    <property type="term" value="P:DNA-templated transcription elongation"/>
    <property type="evidence" value="ECO:0007669"/>
    <property type="project" value="InterPro"/>
</dbReference>
<proteinExistence type="predicted"/>
<sequence length="110" mass="12600">MYPTAGFVRCPEHKLRELLNVYGVARIVYYLRKPAVVRDDEIEAIREFLQMAENKELITSGDEVEIICGLLENKSGKVLSVNDKAVMLYLEELGAKVCVRREEVNKVQKN</sequence>
<comment type="caution">
    <text evidence="1">The sequence shown here is derived from an EMBL/GenBank/DDBJ whole genome shotgun (WGS) entry which is preliminary data.</text>
</comment>
<dbReference type="InterPro" id="IPR036735">
    <property type="entry name" value="NGN_dom_sf"/>
</dbReference>
<reference evidence="1" key="1">
    <citation type="submission" date="2019-08" db="EMBL/GenBank/DDBJ databases">
        <authorList>
            <person name="Kucharzyk K."/>
            <person name="Murdoch R.W."/>
            <person name="Higgins S."/>
            <person name="Loffler F."/>
        </authorList>
    </citation>
    <scope>NUCLEOTIDE SEQUENCE</scope>
</reference>
<dbReference type="AlphaFoldDB" id="A0A645GZX2"/>
<dbReference type="Gene3D" id="3.30.70.940">
    <property type="entry name" value="NusG, N-terminal domain"/>
    <property type="match status" value="1"/>
</dbReference>
<gene>
    <name evidence="1" type="ORF">SDC9_179833</name>
</gene>
<organism evidence="1">
    <name type="scientific">bioreactor metagenome</name>
    <dbReference type="NCBI Taxonomy" id="1076179"/>
    <lineage>
        <taxon>unclassified sequences</taxon>
        <taxon>metagenomes</taxon>
        <taxon>ecological metagenomes</taxon>
    </lineage>
</organism>
<accession>A0A645GZX2</accession>